<dbReference type="KEGG" id="kge:TQ33_2136"/>
<feature type="binding site" evidence="6">
    <location>
        <begin position="16"/>
        <end position="21"/>
    </location>
    <ligand>
        <name>NADP(+)</name>
        <dbReference type="ChEBI" id="CHEBI:58349"/>
    </ligand>
</feature>
<dbReference type="InterPro" id="IPR028939">
    <property type="entry name" value="P5C_Rdtase_cat_N"/>
</dbReference>
<dbReference type="Proteomes" id="UP000034071">
    <property type="component" value="Chromosome"/>
</dbReference>
<dbReference type="GO" id="GO:0005737">
    <property type="term" value="C:cytoplasm"/>
    <property type="evidence" value="ECO:0007669"/>
    <property type="project" value="UniProtKB-SubCell"/>
</dbReference>
<keyword evidence="3 4" id="KW-0560">Oxidoreductase</keyword>
<gene>
    <name evidence="4" type="primary">proC</name>
    <name evidence="9" type="ORF">TQ33_2136</name>
</gene>
<comment type="subcellular location">
    <subcellularLocation>
        <location evidence="4">Cytoplasm</location>
    </subcellularLocation>
</comment>
<dbReference type="InterPro" id="IPR008927">
    <property type="entry name" value="6-PGluconate_DH-like_C_sf"/>
</dbReference>
<dbReference type="EC" id="1.5.1.2" evidence="4 5"/>
<evidence type="ECO:0000259" key="7">
    <source>
        <dbReference type="Pfam" id="PF03807"/>
    </source>
</evidence>
<name>A0A0F6RD81_9GAMM</name>
<dbReference type="SUPFAM" id="SSF51735">
    <property type="entry name" value="NAD(P)-binding Rossmann-fold domains"/>
    <property type="match status" value="1"/>
</dbReference>
<dbReference type="PANTHER" id="PTHR11645">
    <property type="entry name" value="PYRROLINE-5-CARBOXYLATE REDUCTASE"/>
    <property type="match status" value="1"/>
</dbReference>
<evidence type="ECO:0000256" key="6">
    <source>
        <dbReference type="PIRSR" id="PIRSR000193-1"/>
    </source>
</evidence>
<comment type="catalytic activity">
    <reaction evidence="4">
        <text>L-proline + NADP(+) = (S)-1-pyrroline-5-carboxylate + NADPH + 2 H(+)</text>
        <dbReference type="Rhea" id="RHEA:14109"/>
        <dbReference type="ChEBI" id="CHEBI:15378"/>
        <dbReference type="ChEBI" id="CHEBI:17388"/>
        <dbReference type="ChEBI" id="CHEBI:57783"/>
        <dbReference type="ChEBI" id="CHEBI:58349"/>
        <dbReference type="ChEBI" id="CHEBI:60039"/>
        <dbReference type="EC" id="1.5.1.2"/>
    </reaction>
</comment>
<dbReference type="HOGENOM" id="CLU_042344_0_1_6"/>
<evidence type="ECO:0000259" key="8">
    <source>
        <dbReference type="Pfam" id="PF14748"/>
    </source>
</evidence>
<dbReference type="STRING" id="914150.TQ33_2136"/>
<dbReference type="InterPro" id="IPR036291">
    <property type="entry name" value="NAD(P)-bd_dom_sf"/>
</dbReference>
<dbReference type="PANTHER" id="PTHR11645:SF0">
    <property type="entry name" value="PYRROLINE-5-CARBOXYLATE REDUCTASE 3"/>
    <property type="match status" value="1"/>
</dbReference>
<organism evidence="9 10">
    <name type="scientific">Kangiella geojedonensis</name>
    <dbReference type="NCBI Taxonomy" id="914150"/>
    <lineage>
        <taxon>Bacteria</taxon>
        <taxon>Pseudomonadati</taxon>
        <taxon>Pseudomonadota</taxon>
        <taxon>Gammaproteobacteria</taxon>
        <taxon>Kangiellales</taxon>
        <taxon>Kangiellaceae</taxon>
        <taxon>Kangiella</taxon>
    </lineage>
</organism>
<reference evidence="9 10" key="1">
    <citation type="submission" date="2015-02" db="EMBL/GenBank/DDBJ databases">
        <title>Complete genome sequence of Kangiella geojedonensis strain YCS-5T.</title>
        <authorList>
            <person name="Kim K.M."/>
        </authorList>
    </citation>
    <scope>NUCLEOTIDE SEQUENCE [LARGE SCALE GENOMIC DNA]</scope>
    <source>
        <strain evidence="9 10">YCS-5</strain>
    </source>
</reference>
<comment type="function">
    <text evidence="4">Catalyzes the reduction of 1-pyrroline-5-carboxylate (PCA) to L-proline.</text>
</comment>
<dbReference type="AlphaFoldDB" id="A0A0F6RD81"/>
<comment type="catalytic activity">
    <reaction evidence="4">
        <text>L-proline + NAD(+) = (S)-1-pyrroline-5-carboxylate + NADH + 2 H(+)</text>
        <dbReference type="Rhea" id="RHEA:14105"/>
        <dbReference type="ChEBI" id="CHEBI:15378"/>
        <dbReference type="ChEBI" id="CHEBI:17388"/>
        <dbReference type="ChEBI" id="CHEBI:57540"/>
        <dbReference type="ChEBI" id="CHEBI:57945"/>
        <dbReference type="ChEBI" id="CHEBI:60039"/>
        <dbReference type="EC" id="1.5.1.2"/>
    </reaction>
</comment>
<accession>A0A0F6RD81</accession>
<evidence type="ECO:0000256" key="4">
    <source>
        <dbReference type="HAMAP-Rule" id="MF_01925"/>
    </source>
</evidence>
<protein>
    <recommendedName>
        <fullName evidence="4 5">Pyrroline-5-carboxylate reductase</fullName>
        <shortName evidence="4">P5C reductase</shortName>
        <shortName evidence="4">P5CR</shortName>
        <ecNumber evidence="4 5">1.5.1.2</ecNumber>
    </recommendedName>
    <alternativeName>
        <fullName evidence="4">PCA reductase</fullName>
    </alternativeName>
</protein>
<dbReference type="RefSeq" id="WP_046562051.1">
    <property type="nucleotide sequence ID" value="NZ_CP010975.1"/>
</dbReference>
<dbReference type="Pfam" id="PF03807">
    <property type="entry name" value="F420_oxidored"/>
    <property type="match status" value="1"/>
</dbReference>
<dbReference type="InterPro" id="IPR029036">
    <property type="entry name" value="P5CR_dimer"/>
</dbReference>
<evidence type="ECO:0000256" key="1">
    <source>
        <dbReference type="ARBA" id="ARBA00005525"/>
    </source>
</evidence>
<dbReference type="GO" id="GO:0055129">
    <property type="term" value="P:L-proline biosynthetic process"/>
    <property type="evidence" value="ECO:0007669"/>
    <property type="project" value="UniProtKB-UniRule"/>
</dbReference>
<dbReference type="HAMAP" id="MF_01925">
    <property type="entry name" value="P5C_reductase"/>
    <property type="match status" value="1"/>
</dbReference>
<dbReference type="InterPro" id="IPR000304">
    <property type="entry name" value="Pyrroline-COOH_reductase"/>
</dbReference>
<dbReference type="OrthoDB" id="9805754at2"/>
<evidence type="ECO:0000313" key="10">
    <source>
        <dbReference type="Proteomes" id="UP000034071"/>
    </source>
</evidence>
<keyword evidence="10" id="KW-1185">Reference proteome</keyword>
<dbReference type="Pfam" id="PF14748">
    <property type="entry name" value="P5CR_dimer"/>
    <property type="match status" value="1"/>
</dbReference>
<dbReference type="NCBIfam" id="TIGR00112">
    <property type="entry name" value="proC"/>
    <property type="match status" value="1"/>
</dbReference>
<sequence>MTDSIELLSKAKVGFIGAGNMAASILGGLIQSGLPAESIYVSNPSAGKLDALKEKYPNLNITHDNAEVASNVEYLLLSVKPHIMSSACADFKDMDLSQKCAISVAAGVTCETLNTILGADVPVVRSMPNTPSLIGYGATGLYANDQVTEQQREATSAIFDAVGISVWVEEENLIDSVTAVSGSGPAHYFLFMESVVQTGIELGLPEATARELAAQTALGAAAMVQQNDDMDIGQLRRNVTSPGGTTAAALDTLNEHKLPDIVKKALEASVKRAKELAEIANQ</sequence>
<proteinExistence type="inferred from homology"/>
<comment type="pathway">
    <text evidence="4">Amino-acid biosynthesis; L-proline biosynthesis; L-proline from L-glutamate 5-semialdehyde: step 1/1.</text>
</comment>
<evidence type="ECO:0000256" key="3">
    <source>
        <dbReference type="ARBA" id="ARBA00023002"/>
    </source>
</evidence>
<keyword evidence="2 4" id="KW-0521">NADP</keyword>
<evidence type="ECO:0000256" key="2">
    <source>
        <dbReference type="ARBA" id="ARBA00022857"/>
    </source>
</evidence>
<evidence type="ECO:0000256" key="5">
    <source>
        <dbReference type="NCBIfam" id="TIGR00112"/>
    </source>
</evidence>
<evidence type="ECO:0000313" key="9">
    <source>
        <dbReference type="EMBL" id="AKE53063.1"/>
    </source>
</evidence>
<dbReference type="SUPFAM" id="SSF48179">
    <property type="entry name" value="6-phosphogluconate dehydrogenase C-terminal domain-like"/>
    <property type="match status" value="1"/>
</dbReference>
<feature type="domain" description="Pyrroline-5-carboxylate reductase dimerisation" evidence="8">
    <location>
        <begin position="171"/>
        <end position="276"/>
    </location>
</feature>
<feature type="domain" description="Pyrroline-5-carboxylate reductase catalytic N-terminal" evidence="7">
    <location>
        <begin position="12"/>
        <end position="107"/>
    </location>
</feature>
<keyword evidence="4" id="KW-0641">Proline biosynthesis</keyword>
<dbReference type="Gene3D" id="1.10.3730.10">
    <property type="entry name" value="ProC C-terminal domain-like"/>
    <property type="match status" value="1"/>
</dbReference>
<keyword evidence="4" id="KW-0963">Cytoplasm</keyword>
<dbReference type="UniPathway" id="UPA00098">
    <property type="reaction ID" value="UER00361"/>
</dbReference>
<dbReference type="PIRSF" id="PIRSF000193">
    <property type="entry name" value="Pyrrol-5-carb_rd"/>
    <property type="match status" value="1"/>
</dbReference>
<dbReference type="EMBL" id="CP010975">
    <property type="protein sequence ID" value="AKE53063.1"/>
    <property type="molecule type" value="Genomic_DNA"/>
</dbReference>
<dbReference type="GO" id="GO:0004735">
    <property type="term" value="F:pyrroline-5-carboxylate reductase activity"/>
    <property type="evidence" value="ECO:0007669"/>
    <property type="project" value="UniProtKB-UniRule"/>
</dbReference>
<feature type="binding site" evidence="6">
    <location>
        <position position="65"/>
    </location>
    <ligand>
        <name>NADPH</name>
        <dbReference type="ChEBI" id="CHEBI:57783"/>
    </ligand>
</feature>
<dbReference type="Gene3D" id="3.40.50.720">
    <property type="entry name" value="NAD(P)-binding Rossmann-like Domain"/>
    <property type="match status" value="1"/>
</dbReference>
<keyword evidence="4" id="KW-0028">Amino-acid biosynthesis</keyword>
<comment type="similarity">
    <text evidence="1 4">Belongs to the pyrroline-5-carboxylate reductase family.</text>
</comment>
<dbReference type="PATRIC" id="fig|914150.5.peg.2165"/>
<dbReference type="FunFam" id="1.10.3730.10:FF:000001">
    <property type="entry name" value="Pyrroline-5-carboxylate reductase"/>
    <property type="match status" value="1"/>
</dbReference>